<organism evidence="7 8">
    <name type="scientific">Coralloluteibacterium thermophilum</name>
    <dbReference type="NCBI Taxonomy" id="2707049"/>
    <lineage>
        <taxon>Bacteria</taxon>
        <taxon>Pseudomonadati</taxon>
        <taxon>Pseudomonadota</taxon>
        <taxon>Gammaproteobacteria</taxon>
        <taxon>Lysobacterales</taxon>
        <taxon>Lysobacteraceae</taxon>
        <taxon>Coralloluteibacterium</taxon>
    </lineage>
</organism>
<dbReference type="PANTHER" id="PTHR14226">
    <property type="entry name" value="NEUROPATHY TARGET ESTERASE/SWISS CHEESE D.MELANOGASTER"/>
    <property type="match status" value="1"/>
</dbReference>
<keyword evidence="8" id="KW-1185">Reference proteome</keyword>
<feature type="region of interest" description="Disordered" evidence="5">
    <location>
        <begin position="204"/>
        <end position="223"/>
    </location>
</feature>
<dbReference type="EMBL" id="JBHSGG010000047">
    <property type="protein sequence ID" value="MFC4729588.1"/>
    <property type="molecule type" value="Genomic_DNA"/>
</dbReference>
<dbReference type="SUPFAM" id="SSF52151">
    <property type="entry name" value="FabD/lysophospholipase-like"/>
    <property type="match status" value="1"/>
</dbReference>
<feature type="domain" description="PNPLA" evidence="6">
    <location>
        <begin position="27"/>
        <end position="187"/>
    </location>
</feature>
<dbReference type="PROSITE" id="PS51635">
    <property type="entry name" value="PNPLA"/>
    <property type="match status" value="1"/>
</dbReference>
<feature type="short sequence motif" description="DGA/G" evidence="4">
    <location>
        <begin position="174"/>
        <end position="176"/>
    </location>
</feature>
<gene>
    <name evidence="7" type="ORF">ACFO3Q_15565</name>
</gene>
<proteinExistence type="predicted"/>
<dbReference type="RefSeq" id="WP_377005614.1">
    <property type="nucleotide sequence ID" value="NZ_JBHSGG010000047.1"/>
</dbReference>
<evidence type="ECO:0000313" key="8">
    <source>
        <dbReference type="Proteomes" id="UP001595892"/>
    </source>
</evidence>
<dbReference type="Pfam" id="PF01734">
    <property type="entry name" value="Patatin"/>
    <property type="match status" value="1"/>
</dbReference>
<dbReference type="InterPro" id="IPR050301">
    <property type="entry name" value="NTE"/>
</dbReference>
<evidence type="ECO:0000313" key="7">
    <source>
        <dbReference type="EMBL" id="MFC4729588.1"/>
    </source>
</evidence>
<evidence type="ECO:0000256" key="4">
    <source>
        <dbReference type="PROSITE-ProRule" id="PRU01161"/>
    </source>
</evidence>
<accession>A0ABV9NSS8</accession>
<sequence length="327" mass="34863">MSAEGDIGLVDPGLRRPSGASRPRAAVVLGAGGARGLAHIGVLEALEERGYEIAAIAGSSMGALVGAMYAAGRLDDYKAWAFGHDKREIFALLDFAYGQGGLFKGERIMAALREIVGDVTIESLPIPYVAVATDIQSQRELWLTRGSLFDAVRASIAIPGIFTPIRIAGRDLVDGGLLDPLPIAATRHALVDLVVAVDVNARTPRRMPGAPAEPEPEPEPVQIDAGPRVRLGAWLSALTERRRVAPAGSQQGIFDLMLRSLDTMQGQISRLQAALDPPDVLVRVPRASAAFYEFWRARELAGLGNDLAHRALDTLVENDAEGARSGR</sequence>
<name>A0ABV9NSS8_9GAMM</name>
<keyword evidence="1 4" id="KW-0378">Hydrolase</keyword>
<dbReference type="PANTHER" id="PTHR14226:SF76">
    <property type="entry name" value="NTE FAMILY PROTEIN RSSA"/>
    <property type="match status" value="1"/>
</dbReference>
<evidence type="ECO:0000259" key="6">
    <source>
        <dbReference type="PROSITE" id="PS51635"/>
    </source>
</evidence>
<dbReference type="Gene3D" id="3.40.1090.10">
    <property type="entry name" value="Cytosolic phospholipase A2 catalytic domain"/>
    <property type="match status" value="2"/>
</dbReference>
<feature type="active site" description="Nucleophile" evidence="4">
    <location>
        <position position="60"/>
    </location>
</feature>
<evidence type="ECO:0000256" key="1">
    <source>
        <dbReference type="ARBA" id="ARBA00022801"/>
    </source>
</evidence>
<comment type="caution">
    <text evidence="7">The sequence shown here is derived from an EMBL/GenBank/DDBJ whole genome shotgun (WGS) entry which is preliminary data.</text>
</comment>
<comment type="caution">
    <text evidence="4">Lacks conserved residue(s) required for the propagation of feature annotation.</text>
</comment>
<reference evidence="8" key="1">
    <citation type="journal article" date="2019" name="Int. J. Syst. Evol. Microbiol.">
        <title>The Global Catalogue of Microorganisms (GCM) 10K type strain sequencing project: providing services to taxonomists for standard genome sequencing and annotation.</title>
        <authorList>
            <consortium name="The Broad Institute Genomics Platform"/>
            <consortium name="The Broad Institute Genome Sequencing Center for Infectious Disease"/>
            <person name="Wu L."/>
            <person name="Ma J."/>
        </authorList>
    </citation>
    <scope>NUCLEOTIDE SEQUENCE [LARGE SCALE GENOMIC DNA]</scope>
    <source>
        <strain evidence="8">CGMCC 1.13574</strain>
    </source>
</reference>
<evidence type="ECO:0000256" key="2">
    <source>
        <dbReference type="ARBA" id="ARBA00022963"/>
    </source>
</evidence>
<feature type="short sequence motif" description="GXSXG" evidence="4">
    <location>
        <begin position="58"/>
        <end position="62"/>
    </location>
</feature>
<keyword evidence="3 4" id="KW-0443">Lipid metabolism</keyword>
<evidence type="ECO:0000256" key="3">
    <source>
        <dbReference type="ARBA" id="ARBA00023098"/>
    </source>
</evidence>
<feature type="active site" description="Proton acceptor" evidence="4">
    <location>
        <position position="174"/>
    </location>
</feature>
<keyword evidence="2 4" id="KW-0442">Lipid degradation</keyword>
<dbReference type="InterPro" id="IPR002641">
    <property type="entry name" value="PNPLA_dom"/>
</dbReference>
<protein>
    <submittedName>
        <fullName evidence="7">Patatin-like phospholipase family protein</fullName>
    </submittedName>
</protein>
<dbReference type="InterPro" id="IPR016035">
    <property type="entry name" value="Acyl_Trfase/lysoPLipase"/>
</dbReference>
<evidence type="ECO:0000256" key="5">
    <source>
        <dbReference type="SAM" id="MobiDB-lite"/>
    </source>
</evidence>
<dbReference type="Proteomes" id="UP001595892">
    <property type="component" value="Unassembled WGS sequence"/>
</dbReference>